<feature type="signal peptide" evidence="3">
    <location>
        <begin position="1"/>
        <end position="24"/>
    </location>
</feature>
<dbReference type="InterPro" id="IPR028994">
    <property type="entry name" value="Integrin_alpha_N"/>
</dbReference>
<dbReference type="InterPro" id="IPR013517">
    <property type="entry name" value="FG-GAP"/>
</dbReference>
<dbReference type="Gene3D" id="2.130.10.130">
    <property type="entry name" value="Integrin alpha, N-terminal"/>
    <property type="match status" value="3"/>
</dbReference>
<protein>
    <submittedName>
        <fullName evidence="4">FG-GAP and VCBS repeat-containing protein</fullName>
    </submittedName>
</protein>
<keyword evidence="1 3" id="KW-0732">Signal</keyword>
<gene>
    <name evidence="4" type="ORF">ACFQKB_18385</name>
</gene>
<dbReference type="PANTHER" id="PTHR46580:SF2">
    <property type="entry name" value="MAM DOMAIN-CONTAINING PROTEIN"/>
    <property type="match status" value="1"/>
</dbReference>
<feature type="region of interest" description="Disordered" evidence="2">
    <location>
        <begin position="24"/>
        <end position="53"/>
    </location>
</feature>
<proteinExistence type="predicted"/>
<evidence type="ECO:0000313" key="4">
    <source>
        <dbReference type="EMBL" id="MFC6881732.1"/>
    </source>
</evidence>
<comment type="caution">
    <text evidence="4">The sequence shown here is derived from an EMBL/GenBank/DDBJ whole genome shotgun (WGS) entry which is preliminary data.</text>
</comment>
<reference evidence="5" key="1">
    <citation type="journal article" date="2019" name="Int. J. Syst. Evol. Microbiol.">
        <title>The Global Catalogue of Microorganisms (GCM) 10K type strain sequencing project: providing services to taxonomists for standard genome sequencing and annotation.</title>
        <authorList>
            <consortium name="The Broad Institute Genomics Platform"/>
            <consortium name="The Broad Institute Genome Sequencing Center for Infectious Disease"/>
            <person name="Wu L."/>
            <person name="Ma J."/>
        </authorList>
    </citation>
    <scope>NUCLEOTIDE SEQUENCE [LARGE SCALE GENOMIC DNA]</scope>
    <source>
        <strain evidence="5">JCM 3369</strain>
    </source>
</reference>
<evidence type="ECO:0000313" key="5">
    <source>
        <dbReference type="Proteomes" id="UP001596380"/>
    </source>
</evidence>
<dbReference type="SUPFAM" id="SSF69318">
    <property type="entry name" value="Integrin alpha N-terminal domain"/>
    <property type="match status" value="2"/>
</dbReference>
<accession>A0ABW2CJ22</accession>
<dbReference type="Pfam" id="PF13517">
    <property type="entry name" value="FG-GAP_3"/>
    <property type="match status" value="1"/>
</dbReference>
<dbReference type="RefSeq" id="WP_378063387.1">
    <property type="nucleotide sequence ID" value="NZ_JBHSXS010000009.1"/>
</dbReference>
<evidence type="ECO:0000256" key="3">
    <source>
        <dbReference type="SAM" id="SignalP"/>
    </source>
</evidence>
<name>A0ABW2CJ22_9ACTN</name>
<dbReference type="PANTHER" id="PTHR46580">
    <property type="entry name" value="SENSOR KINASE-RELATED"/>
    <property type="match status" value="1"/>
</dbReference>
<sequence length="467" mass="47724">MKRRSLIAIGAVVTVGLGAAGAGALDDDGTPKAASVTSTPSAAGSLRPVTPARPVTFTKPAKRADFNGDGYRDLIDPFVNPGQGPGLLTVVYGSPEGPTSGRHQSIGPSVPGVPGDAQVGWTVATADFDRDGYADLAVDTVTLREPARSVPIVIFYGSATGLTGRSVVLKSPVGDSVDSMAAGDFDGAGGMDLVVTGEGTSWVFRDITTKPVKAAKIPVTGRTGDRVRRRSVGPAAHAWARDPVVADVNGDHRSDLVLVVETPAADGEEGESFWNAELRLGTAKGLSGNAVGFGDDQFSDGSDPLAGDVNGDGRADVIVGGPDGTLVTFPGTTEGLAPGNRIRLPMRGEVRALAAGDTDGDGNADLAVGGWNMTVAVLPGGENGPVPARARRFDRTTPGLPAAPGNDLRNFGDRVLLTDLNGDQKADLIVGATQEKVPAQDRVFILPGSDSGVTVKGATALRRADLK</sequence>
<dbReference type="EMBL" id="JBHSXS010000009">
    <property type="protein sequence ID" value="MFC6881732.1"/>
    <property type="molecule type" value="Genomic_DNA"/>
</dbReference>
<dbReference type="Pfam" id="PF01839">
    <property type="entry name" value="FG-GAP"/>
    <property type="match status" value="2"/>
</dbReference>
<dbReference type="Proteomes" id="UP001596380">
    <property type="component" value="Unassembled WGS sequence"/>
</dbReference>
<keyword evidence="5" id="KW-1185">Reference proteome</keyword>
<feature type="chain" id="PRO_5047343671" evidence="3">
    <location>
        <begin position="25"/>
        <end position="467"/>
    </location>
</feature>
<evidence type="ECO:0000256" key="1">
    <source>
        <dbReference type="ARBA" id="ARBA00022729"/>
    </source>
</evidence>
<organism evidence="4 5">
    <name type="scientific">Actinomadura yumaensis</name>
    <dbReference type="NCBI Taxonomy" id="111807"/>
    <lineage>
        <taxon>Bacteria</taxon>
        <taxon>Bacillati</taxon>
        <taxon>Actinomycetota</taxon>
        <taxon>Actinomycetes</taxon>
        <taxon>Streptosporangiales</taxon>
        <taxon>Thermomonosporaceae</taxon>
        <taxon>Actinomadura</taxon>
    </lineage>
</organism>
<evidence type="ECO:0000256" key="2">
    <source>
        <dbReference type="SAM" id="MobiDB-lite"/>
    </source>
</evidence>